<keyword evidence="2" id="KW-1185">Reference proteome</keyword>
<proteinExistence type="predicted"/>
<evidence type="ECO:0000313" key="2">
    <source>
        <dbReference type="Proteomes" id="UP001238163"/>
    </source>
</evidence>
<dbReference type="EMBL" id="JAUSVL010000001">
    <property type="protein sequence ID" value="MDQ0289830.1"/>
    <property type="molecule type" value="Genomic_DNA"/>
</dbReference>
<name>A0AAE3VG94_9BACT</name>
<reference evidence="1" key="1">
    <citation type="submission" date="2023-07" db="EMBL/GenBank/DDBJ databases">
        <title>Genomic Encyclopedia of Type Strains, Phase IV (KMG-IV): sequencing the most valuable type-strain genomes for metagenomic binning, comparative biology and taxonomic classification.</title>
        <authorList>
            <person name="Goeker M."/>
        </authorList>
    </citation>
    <scope>NUCLEOTIDE SEQUENCE</scope>
    <source>
        <strain evidence="1">DSM 24202</strain>
    </source>
</reference>
<dbReference type="AlphaFoldDB" id="A0AAE3VG94"/>
<comment type="caution">
    <text evidence="1">The sequence shown here is derived from an EMBL/GenBank/DDBJ whole genome shotgun (WGS) entry which is preliminary data.</text>
</comment>
<dbReference type="RefSeq" id="WP_307261280.1">
    <property type="nucleotide sequence ID" value="NZ_JAUSVL010000001.1"/>
</dbReference>
<accession>A0AAE3VG94</accession>
<organism evidence="1 2">
    <name type="scientific">Oligosphaera ethanolica</name>
    <dbReference type="NCBI Taxonomy" id="760260"/>
    <lineage>
        <taxon>Bacteria</taxon>
        <taxon>Pseudomonadati</taxon>
        <taxon>Lentisphaerota</taxon>
        <taxon>Oligosphaeria</taxon>
        <taxon>Oligosphaerales</taxon>
        <taxon>Oligosphaeraceae</taxon>
        <taxon>Oligosphaera</taxon>
    </lineage>
</organism>
<dbReference type="Proteomes" id="UP001238163">
    <property type="component" value="Unassembled WGS sequence"/>
</dbReference>
<sequence length="320" mass="35692">MNFSYDKLKKYLRTLGDVASEGESEVLGDKVPLLVSACYSACRARIFGSERLVLLCQHERGLSPEQVQLHAALISAHYSLPLLFVFQHGTREFCAALIVANIPFVIVGRQIFVPGAAMAITEAKFNKGTPAPIRRFTPLGQVILLYHLQRREHGDQLSFQQLLSDLKIHKVYVSRSARDLEHAGLAQIMSTGRHRQLVFPYDRRKTWEMAQPFLISPVKRSIRLEQLPPGLPLAGPSALAALTNLNDDPVTTYAGYALALAPGAARQYSGSRVELWRYNPTLLCEQSGVVDKLSLFLSLKDNQDPRIQSELAAMMEALPW</sequence>
<protein>
    <submittedName>
        <fullName evidence="1">Uncharacterized protein</fullName>
    </submittedName>
</protein>
<evidence type="ECO:0000313" key="1">
    <source>
        <dbReference type="EMBL" id="MDQ0289830.1"/>
    </source>
</evidence>
<gene>
    <name evidence="1" type="ORF">J3R75_001937</name>
</gene>